<accession>A0A915CHV5</accession>
<evidence type="ECO:0000313" key="1">
    <source>
        <dbReference type="Proteomes" id="UP000887569"/>
    </source>
</evidence>
<reference evidence="2" key="1">
    <citation type="submission" date="2022-11" db="UniProtKB">
        <authorList>
            <consortium name="WormBaseParasite"/>
        </authorList>
    </citation>
    <scope>IDENTIFICATION</scope>
</reference>
<name>A0A915CHV5_PARUN</name>
<dbReference type="WBParaSite" id="PgR194_g001_t02">
    <property type="protein sequence ID" value="PgR194_g001_t02"/>
    <property type="gene ID" value="PgR194_g001"/>
</dbReference>
<dbReference type="AlphaFoldDB" id="A0A915CHV5"/>
<protein>
    <submittedName>
        <fullName evidence="2">Uncharacterized protein</fullName>
    </submittedName>
</protein>
<keyword evidence="1" id="KW-1185">Reference proteome</keyword>
<proteinExistence type="predicted"/>
<sequence length="115" mass="13090">MLPSADFPSDRECTTRITFEGDASEWNRVKLDAMSLHRVAISLRRLRVLVSHFSSTAGTPSSSGNVDLFREINKFASEGKWDSINNAPKLFLFSKDRSDVYRVYHQLVGLLFFNC</sequence>
<dbReference type="Proteomes" id="UP000887569">
    <property type="component" value="Unplaced"/>
</dbReference>
<organism evidence="1 2">
    <name type="scientific">Parascaris univalens</name>
    <name type="common">Nematode worm</name>
    <dbReference type="NCBI Taxonomy" id="6257"/>
    <lineage>
        <taxon>Eukaryota</taxon>
        <taxon>Metazoa</taxon>
        <taxon>Ecdysozoa</taxon>
        <taxon>Nematoda</taxon>
        <taxon>Chromadorea</taxon>
        <taxon>Rhabditida</taxon>
        <taxon>Spirurina</taxon>
        <taxon>Ascaridomorpha</taxon>
        <taxon>Ascaridoidea</taxon>
        <taxon>Ascarididae</taxon>
        <taxon>Parascaris</taxon>
    </lineage>
</organism>
<evidence type="ECO:0000313" key="2">
    <source>
        <dbReference type="WBParaSite" id="PgR194_g001_t02"/>
    </source>
</evidence>